<dbReference type="STRING" id="395019.BMULJ_05432"/>
<dbReference type="CDD" id="cd06981">
    <property type="entry name" value="cupin_reut_a1446"/>
    <property type="match status" value="1"/>
</dbReference>
<evidence type="ECO:0000313" key="2">
    <source>
        <dbReference type="EMBL" id="BAG47267.1"/>
    </source>
</evidence>
<dbReference type="KEGG" id="bmj:BMULJ_05432"/>
<dbReference type="EMBL" id="AP009387">
    <property type="protein sequence ID" value="BAG47267.1"/>
    <property type="molecule type" value="Genomic_DNA"/>
</dbReference>
<accession>A0A0H3KXW8</accession>
<dbReference type="InterPro" id="IPR013096">
    <property type="entry name" value="Cupin_2"/>
</dbReference>
<dbReference type="KEGG" id="bmu:Bmul_6099"/>
<dbReference type="eggNOG" id="COG2140">
    <property type="taxonomic scope" value="Bacteria"/>
</dbReference>
<proteinExistence type="predicted"/>
<reference evidence="2 3" key="1">
    <citation type="submission" date="2007-04" db="EMBL/GenBank/DDBJ databases">
        <title>Complete genome sequence of Burkholderia multivorans ATCC 17616.</title>
        <authorList>
            <person name="Ohtsubo Y."/>
            <person name="Yamashita A."/>
            <person name="Kurokawa K."/>
            <person name="Takami H."/>
            <person name="Yuhara S."/>
            <person name="Nishiyama E."/>
            <person name="Endo R."/>
            <person name="Miyazaki R."/>
            <person name="Ono A."/>
            <person name="Yano K."/>
            <person name="Ito M."/>
            <person name="Sota M."/>
            <person name="Yuji N."/>
            <person name="Hattori M."/>
            <person name="Tsuda M."/>
        </authorList>
    </citation>
    <scope>NUCLEOTIDE SEQUENCE [LARGE SCALE GENOMIC DNA]</scope>
    <source>
        <strain evidence="3">ATCC 17616 / 249</strain>
    </source>
</reference>
<organism evidence="2 3">
    <name type="scientific">Burkholderia multivorans (strain ATCC 17616 / 249)</name>
    <dbReference type="NCBI Taxonomy" id="395019"/>
    <lineage>
        <taxon>Bacteria</taxon>
        <taxon>Pseudomonadati</taxon>
        <taxon>Pseudomonadota</taxon>
        <taxon>Betaproteobacteria</taxon>
        <taxon>Burkholderiales</taxon>
        <taxon>Burkholderiaceae</taxon>
        <taxon>Burkholderia</taxon>
        <taxon>Burkholderia cepacia complex</taxon>
    </lineage>
</organism>
<evidence type="ECO:0000259" key="1">
    <source>
        <dbReference type="Pfam" id="PF07883"/>
    </source>
</evidence>
<dbReference type="InterPro" id="IPR011051">
    <property type="entry name" value="RmlC_Cupin_sf"/>
</dbReference>
<dbReference type="Pfam" id="PF07883">
    <property type="entry name" value="Cupin_2"/>
    <property type="match status" value="1"/>
</dbReference>
<dbReference type="RefSeq" id="WP_012218414.1">
    <property type="nucleotide sequence ID" value="NC_010087.1"/>
</dbReference>
<sequence length="123" mass="13484">MLRIGNLFDIERTPGDGERFDTLVAGSNVTIERIVSAGHASPPGFWYDDPRAEWVVLLSGAAVLEFEHDAARHALHAGDHLLIDAHCRHRVAWTDPSVPTVWLAVYHEPERVASSASAPARPS</sequence>
<dbReference type="InterPro" id="IPR014710">
    <property type="entry name" value="RmlC-like_jellyroll"/>
</dbReference>
<dbReference type="SUPFAM" id="SSF51182">
    <property type="entry name" value="RmlC-like cupins"/>
    <property type="match status" value="1"/>
</dbReference>
<dbReference type="GeneID" id="93168060"/>
<name>A0A0H3KXW8_BURM1</name>
<dbReference type="Gene3D" id="2.60.120.10">
    <property type="entry name" value="Jelly Rolls"/>
    <property type="match status" value="1"/>
</dbReference>
<dbReference type="Proteomes" id="UP000008815">
    <property type="component" value="Chromosome 3"/>
</dbReference>
<keyword evidence="3" id="KW-1185">Reference proteome</keyword>
<protein>
    <recommendedName>
        <fullName evidence="1">Cupin type-2 domain-containing protein</fullName>
    </recommendedName>
</protein>
<evidence type="ECO:0000313" key="3">
    <source>
        <dbReference type="Proteomes" id="UP000008815"/>
    </source>
</evidence>
<dbReference type="HOGENOM" id="CLU_147397_0_1_4"/>
<feature type="domain" description="Cupin type-2" evidence="1">
    <location>
        <begin position="46"/>
        <end position="106"/>
    </location>
</feature>
<gene>
    <name evidence="2" type="ordered locus">BMULJ_05432</name>
</gene>
<dbReference type="AlphaFoldDB" id="A0A0H3KXW8"/>